<accession>A0A2A4FTN6</accession>
<dbReference type="RefSeq" id="WP_066966639.1">
    <property type="nucleotide sequence ID" value="NZ_CP023449.1"/>
</dbReference>
<reference evidence="2 3" key="1">
    <citation type="submission" date="2017-09" db="EMBL/GenBank/DDBJ databases">
        <title>The Catabolism of 3,6-Dichlorosalicylic acid is Initiated by the Cytochrome P450 Monooxygenase DsmABC in Rhizorhabdus dicambivorans Ndbn-20.</title>
        <authorList>
            <person name="Na L."/>
        </authorList>
    </citation>
    <scope>NUCLEOTIDE SEQUENCE [LARGE SCALE GENOMIC DNA]</scope>
    <source>
        <strain evidence="2 3">Ndbn-20m</strain>
    </source>
</reference>
<proteinExistence type="predicted"/>
<dbReference type="Proteomes" id="UP000218934">
    <property type="component" value="Unassembled WGS sequence"/>
</dbReference>
<feature type="compositionally biased region" description="Low complexity" evidence="1">
    <location>
        <begin position="36"/>
        <end position="55"/>
    </location>
</feature>
<feature type="compositionally biased region" description="Basic and acidic residues" evidence="1">
    <location>
        <begin position="7"/>
        <end position="18"/>
    </location>
</feature>
<dbReference type="EMBL" id="NWUF01000022">
    <property type="protein sequence ID" value="PCE40808.1"/>
    <property type="molecule type" value="Genomic_DNA"/>
</dbReference>
<protein>
    <submittedName>
        <fullName evidence="2">DUF3363 domain-containing protein</fullName>
    </submittedName>
</protein>
<evidence type="ECO:0000313" key="3">
    <source>
        <dbReference type="Proteomes" id="UP000218934"/>
    </source>
</evidence>
<organism evidence="2 3">
    <name type="scientific">Rhizorhabdus dicambivorans</name>
    <dbReference type="NCBI Taxonomy" id="1850238"/>
    <lineage>
        <taxon>Bacteria</taxon>
        <taxon>Pseudomonadati</taxon>
        <taxon>Pseudomonadota</taxon>
        <taxon>Alphaproteobacteria</taxon>
        <taxon>Sphingomonadales</taxon>
        <taxon>Sphingomonadaceae</taxon>
        <taxon>Rhizorhabdus</taxon>
    </lineage>
</organism>
<evidence type="ECO:0000313" key="2">
    <source>
        <dbReference type="EMBL" id="PCE40808.1"/>
    </source>
</evidence>
<dbReference type="AlphaFoldDB" id="A0A2A4FTN6"/>
<evidence type="ECO:0000256" key="1">
    <source>
        <dbReference type="SAM" id="MobiDB-lite"/>
    </source>
</evidence>
<dbReference type="OrthoDB" id="9809969at2"/>
<gene>
    <name evidence="2" type="ORF">COO09_18300</name>
</gene>
<feature type="region of interest" description="Disordered" evidence="1">
    <location>
        <begin position="1"/>
        <end position="55"/>
    </location>
</feature>
<name>A0A2A4FTN6_9SPHN</name>
<dbReference type="Pfam" id="PF11843">
    <property type="entry name" value="DUF3363"/>
    <property type="match status" value="2"/>
</dbReference>
<dbReference type="InterPro" id="IPR021795">
    <property type="entry name" value="DUF3363"/>
</dbReference>
<dbReference type="KEGG" id="rdi:CMV14_22365"/>
<keyword evidence="3" id="KW-1185">Reference proteome</keyword>
<sequence length="581" mass="64263">MSDDDFDIKPGRIRDRASGQHKARTLKAQLRALSNRAGHSGRSGSSGARRGTGRLARGRIANLRATTRASHRRVIVKARVVRHRGSRFAAAPLAQHLTYLKRDGVTRDGKEAELFGNGDGSADGTAFAERCADDRHHFRFIVSPEDAGELADVRTFTRELLADMERDLGTGLDWVAVDHWNTDNPHIHILVRGKADDGRDLVIDKDYIREGMRSRAEARVSLELGPRSEREVERAIMREIDADRWTGLDRRLQRMADELGGVVDLRPDPQRATNPGHQHLIGRATKLERMELADRIAPGCWRLKPGLEQSLRDLAVRSDVIKTMHRAMTGQGLAAETGRFAMHDEAAPEPVIGRLVERGLHNELTGEAYAVIDGADGHVHHHKFSDIDLTGDAAPGAIVELRTWTDRRGREQSSLWTHSDLDLAAQQTARGSTWLDKQLVASEPQALGAGFGGEIEAAKTRRLEYLEAEGLAKRQGNRFVLTRNLLGALRDRDLAEAGTALSREHNLPYRQGRPNGEVSGVYRGRVQLASGRFAMIDDGLGFSLVPWSKQLDRHLGQYVSGASRSGGGIEWTLGRSRGIEI</sequence>
<comment type="caution">
    <text evidence="2">The sequence shown here is derived from an EMBL/GenBank/DDBJ whole genome shotgun (WGS) entry which is preliminary data.</text>
</comment>